<name>A0ABP6UP58_9FLAO</name>
<gene>
    <name evidence="1" type="ORF">GCM10022393_29030</name>
</gene>
<dbReference type="RefSeq" id="WP_344928639.1">
    <property type="nucleotide sequence ID" value="NZ_BAABCW010000012.1"/>
</dbReference>
<protein>
    <recommendedName>
        <fullName evidence="3">Lipocalin-like domain-containing protein</fullName>
    </recommendedName>
</protein>
<comment type="caution">
    <text evidence="1">The sequence shown here is derived from an EMBL/GenBank/DDBJ whole genome shotgun (WGS) entry which is preliminary data.</text>
</comment>
<proteinExistence type="predicted"/>
<keyword evidence="2" id="KW-1185">Reference proteome</keyword>
<evidence type="ECO:0000313" key="2">
    <source>
        <dbReference type="Proteomes" id="UP001500459"/>
    </source>
</evidence>
<dbReference type="EMBL" id="BAABCW010000012">
    <property type="protein sequence ID" value="GAA3513429.1"/>
    <property type="molecule type" value="Genomic_DNA"/>
</dbReference>
<reference evidence="2" key="1">
    <citation type="journal article" date="2019" name="Int. J. Syst. Evol. Microbiol.">
        <title>The Global Catalogue of Microorganisms (GCM) 10K type strain sequencing project: providing services to taxonomists for standard genome sequencing and annotation.</title>
        <authorList>
            <consortium name="The Broad Institute Genomics Platform"/>
            <consortium name="The Broad Institute Genome Sequencing Center for Infectious Disease"/>
            <person name="Wu L."/>
            <person name="Ma J."/>
        </authorList>
    </citation>
    <scope>NUCLEOTIDE SEQUENCE [LARGE SCALE GENOMIC DNA]</scope>
    <source>
        <strain evidence="2">JCM 17106</strain>
    </source>
</reference>
<evidence type="ECO:0008006" key="3">
    <source>
        <dbReference type="Google" id="ProtNLM"/>
    </source>
</evidence>
<evidence type="ECO:0000313" key="1">
    <source>
        <dbReference type="EMBL" id="GAA3513429.1"/>
    </source>
</evidence>
<accession>A0ABP6UP58</accession>
<dbReference type="PROSITE" id="PS51257">
    <property type="entry name" value="PROKAR_LIPOPROTEIN"/>
    <property type="match status" value="1"/>
</dbReference>
<organism evidence="1 2">
    <name type="scientific">Aquimarina addita</name>
    <dbReference type="NCBI Taxonomy" id="870485"/>
    <lineage>
        <taxon>Bacteria</taxon>
        <taxon>Pseudomonadati</taxon>
        <taxon>Bacteroidota</taxon>
        <taxon>Flavobacteriia</taxon>
        <taxon>Flavobacteriales</taxon>
        <taxon>Flavobacteriaceae</taxon>
        <taxon>Aquimarina</taxon>
    </lineage>
</organism>
<sequence>MKNLYLLLVVIITAVFISCDNEDTEDILQENVSIIGNWEMTSIEITDGTSTTEFFGEAITLDYTTVGKDIDYTVTFSENPNVLTGEGGYTAVVSTTYAGQTETQEETISDFMNSGAWRKEGNILYTTTEEVESPSTIKELTENTMTVESIINQVIVDPDFGLNTTVTGTLTYTLER</sequence>
<dbReference type="Proteomes" id="UP001500459">
    <property type="component" value="Unassembled WGS sequence"/>
</dbReference>